<evidence type="ECO:0000313" key="2">
    <source>
        <dbReference type="Proteomes" id="UP000887565"/>
    </source>
</evidence>
<dbReference type="InterPro" id="IPR045055">
    <property type="entry name" value="DNA2/NAM7-like"/>
</dbReference>
<organism evidence="2 3">
    <name type="scientific">Romanomermis culicivorax</name>
    <name type="common">Nematode worm</name>
    <dbReference type="NCBI Taxonomy" id="13658"/>
    <lineage>
        <taxon>Eukaryota</taxon>
        <taxon>Metazoa</taxon>
        <taxon>Ecdysozoa</taxon>
        <taxon>Nematoda</taxon>
        <taxon>Enoplea</taxon>
        <taxon>Dorylaimia</taxon>
        <taxon>Mermithida</taxon>
        <taxon>Mermithoidea</taxon>
        <taxon>Mermithidae</taxon>
        <taxon>Romanomermis</taxon>
    </lineage>
</organism>
<dbReference type="PANTHER" id="PTHR10887:SF495">
    <property type="entry name" value="HELICASE SENATAXIN ISOFORM X1-RELATED"/>
    <property type="match status" value="1"/>
</dbReference>
<dbReference type="Gene3D" id="3.40.50.300">
    <property type="entry name" value="P-loop containing nucleotide triphosphate hydrolases"/>
    <property type="match status" value="1"/>
</dbReference>
<evidence type="ECO:0000259" key="1">
    <source>
        <dbReference type="Pfam" id="PF13087"/>
    </source>
</evidence>
<accession>A0A915J3Q6</accession>
<feature type="domain" description="DNA2/NAM7 helicase-like C-terminal" evidence="1">
    <location>
        <begin position="89"/>
        <end position="149"/>
    </location>
</feature>
<protein>
    <submittedName>
        <fullName evidence="3">DNA2/NAM7 helicase-like C-terminal domain-containing protein</fullName>
    </submittedName>
</protein>
<proteinExistence type="predicted"/>
<dbReference type="WBParaSite" id="nRc.2.0.1.t20468-RA">
    <property type="protein sequence ID" value="nRc.2.0.1.t20468-RA"/>
    <property type="gene ID" value="nRc.2.0.1.g20468"/>
</dbReference>
<dbReference type="Pfam" id="PF13087">
    <property type="entry name" value="AAA_12"/>
    <property type="match status" value="1"/>
</dbReference>
<dbReference type="InterPro" id="IPR041679">
    <property type="entry name" value="DNA2/NAM7-like_C"/>
</dbReference>
<dbReference type="PANTHER" id="PTHR10887">
    <property type="entry name" value="DNA2/NAM7 HELICASE FAMILY"/>
    <property type="match status" value="1"/>
</dbReference>
<reference evidence="3" key="1">
    <citation type="submission" date="2022-11" db="UniProtKB">
        <authorList>
            <consortium name="WormBaseParasite"/>
        </authorList>
    </citation>
    <scope>IDENTIFICATION</scope>
</reference>
<dbReference type="AlphaFoldDB" id="A0A915J3Q6"/>
<keyword evidence="2" id="KW-1185">Reference proteome</keyword>
<dbReference type="SUPFAM" id="SSF52540">
    <property type="entry name" value="P-loop containing nucleoside triphosphate hydrolases"/>
    <property type="match status" value="1"/>
</dbReference>
<sequence>MAPQISKAICDLLIHKKFHDPTTTCKYYHVAANHNNVLDSSKLNTSQNKAIHLSETIYISITQVTLLGNPCQLGPCMTSREAEQMGFGHTLFERLYYMHIPYMLLNQQYRMHPAIGSIVSDLMYGNRVQNCTKKGNNVPHFRRLHSPTSKVISDNDEWLPYRLDSYCNRRISRRKFQINAKYRQRDCLYQGGRFGQESDIVIYDIVWSNQYLTMGFLENFKCLNVAIS</sequence>
<evidence type="ECO:0000313" key="3">
    <source>
        <dbReference type="WBParaSite" id="nRc.2.0.1.t20468-RA"/>
    </source>
</evidence>
<dbReference type="InterPro" id="IPR027417">
    <property type="entry name" value="P-loop_NTPase"/>
</dbReference>
<dbReference type="Proteomes" id="UP000887565">
    <property type="component" value="Unplaced"/>
</dbReference>
<name>A0A915J3Q6_ROMCU</name>